<evidence type="ECO:0000256" key="5">
    <source>
        <dbReference type="ARBA" id="ARBA00022786"/>
    </source>
</evidence>
<dbReference type="AlphaFoldDB" id="A0A210PTF0"/>
<protein>
    <submittedName>
        <fullName evidence="9">E3 ubiquitin-protein ligase HERC4</fullName>
    </submittedName>
</protein>
<dbReference type="Gene3D" id="3.30.2410.10">
    <property type="entry name" value="Hect, E3 ligase catalytic domain"/>
    <property type="match status" value="1"/>
</dbReference>
<dbReference type="InterPro" id="IPR051709">
    <property type="entry name" value="Ub-ligase/GTPase-reg"/>
</dbReference>
<feature type="repeat" description="RCC1" evidence="7">
    <location>
        <begin position="268"/>
        <end position="319"/>
    </location>
</feature>
<evidence type="ECO:0000256" key="3">
    <source>
        <dbReference type="ARBA" id="ARBA00022679"/>
    </source>
</evidence>
<dbReference type="InterPro" id="IPR058923">
    <property type="entry name" value="RCC1-like_dom"/>
</dbReference>
<dbReference type="Gene3D" id="2.130.10.30">
    <property type="entry name" value="Regulator of chromosome condensation 1/beta-lactamase-inhibitor protein II"/>
    <property type="match status" value="2"/>
</dbReference>
<feature type="domain" description="HECT" evidence="8">
    <location>
        <begin position="727"/>
        <end position="1054"/>
    </location>
</feature>
<keyword evidence="2" id="KW-0963">Cytoplasm</keyword>
<dbReference type="InterPro" id="IPR000569">
    <property type="entry name" value="HECT_dom"/>
</dbReference>
<dbReference type="Gene3D" id="3.30.2160.10">
    <property type="entry name" value="Hect, E3 ligase catalytic domain"/>
    <property type="match status" value="1"/>
</dbReference>
<keyword evidence="5 6" id="KW-0833">Ubl conjugation pathway</keyword>
<evidence type="ECO:0000313" key="10">
    <source>
        <dbReference type="Proteomes" id="UP000242188"/>
    </source>
</evidence>
<dbReference type="PROSITE" id="PS00626">
    <property type="entry name" value="RCC1_2"/>
    <property type="match status" value="3"/>
</dbReference>
<dbReference type="SUPFAM" id="SSF50985">
    <property type="entry name" value="RCC1/BLIP-II"/>
    <property type="match status" value="1"/>
</dbReference>
<dbReference type="STRING" id="6573.A0A210PTF0"/>
<evidence type="ECO:0000256" key="7">
    <source>
        <dbReference type="PROSITE-ProRule" id="PRU00235"/>
    </source>
</evidence>
<dbReference type="CDD" id="cd00078">
    <property type="entry name" value="HECTc"/>
    <property type="match status" value="1"/>
</dbReference>
<organism evidence="9 10">
    <name type="scientific">Mizuhopecten yessoensis</name>
    <name type="common">Japanese scallop</name>
    <name type="synonym">Patinopecten yessoensis</name>
    <dbReference type="NCBI Taxonomy" id="6573"/>
    <lineage>
        <taxon>Eukaryota</taxon>
        <taxon>Metazoa</taxon>
        <taxon>Spiralia</taxon>
        <taxon>Lophotrochozoa</taxon>
        <taxon>Mollusca</taxon>
        <taxon>Bivalvia</taxon>
        <taxon>Autobranchia</taxon>
        <taxon>Pteriomorphia</taxon>
        <taxon>Pectinida</taxon>
        <taxon>Pectinoidea</taxon>
        <taxon>Pectinidae</taxon>
        <taxon>Mizuhopecten</taxon>
    </lineage>
</organism>
<dbReference type="InterPro" id="IPR000408">
    <property type="entry name" value="Reg_chr_condens"/>
</dbReference>
<feature type="repeat" description="RCC1" evidence="7">
    <location>
        <begin position="216"/>
        <end position="267"/>
    </location>
</feature>
<feature type="active site" description="Glycyl thioester intermediate" evidence="6">
    <location>
        <position position="1022"/>
    </location>
</feature>
<proteinExistence type="predicted"/>
<feature type="repeat" description="RCC1" evidence="7">
    <location>
        <begin position="109"/>
        <end position="162"/>
    </location>
</feature>
<dbReference type="PANTHER" id="PTHR45622:SF76">
    <property type="entry name" value="HECT AND RLD DOMAIN CONTAINING E3 UBIQUITIN LIGASE 4, ISOFORM C"/>
    <property type="match status" value="1"/>
</dbReference>
<comment type="caution">
    <text evidence="9">The sequence shown here is derived from an EMBL/GenBank/DDBJ whole genome shotgun (WGS) entry which is preliminary data.</text>
</comment>
<dbReference type="PROSITE" id="PS50237">
    <property type="entry name" value="HECT"/>
    <property type="match status" value="1"/>
</dbReference>
<dbReference type="InterPro" id="IPR009091">
    <property type="entry name" value="RCC1/BLIP-II"/>
</dbReference>
<keyword evidence="4" id="KW-0677">Repeat</keyword>
<evidence type="ECO:0000313" key="9">
    <source>
        <dbReference type="EMBL" id="OWF39726.1"/>
    </source>
</evidence>
<reference evidence="9 10" key="1">
    <citation type="journal article" date="2017" name="Nat. Ecol. Evol.">
        <title>Scallop genome provides insights into evolution of bilaterian karyotype and development.</title>
        <authorList>
            <person name="Wang S."/>
            <person name="Zhang J."/>
            <person name="Jiao W."/>
            <person name="Li J."/>
            <person name="Xun X."/>
            <person name="Sun Y."/>
            <person name="Guo X."/>
            <person name="Huan P."/>
            <person name="Dong B."/>
            <person name="Zhang L."/>
            <person name="Hu X."/>
            <person name="Sun X."/>
            <person name="Wang J."/>
            <person name="Zhao C."/>
            <person name="Wang Y."/>
            <person name="Wang D."/>
            <person name="Huang X."/>
            <person name="Wang R."/>
            <person name="Lv J."/>
            <person name="Li Y."/>
            <person name="Zhang Z."/>
            <person name="Liu B."/>
            <person name="Lu W."/>
            <person name="Hui Y."/>
            <person name="Liang J."/>
            <person name="Zhou Z."/>
            <person name="Hou R."/>
            <person name="Li X."/>
            <person name="Liu Y."/>
            <person name="Li H."/>
            <person name="Ning X."/>
            <person name="Lin Y."/>
            <person name="Zhao L."/>
            <person name="Xing Q."/>
            <person name="Dou J."/>
            <person name="Li Y."/>
            <person name="Mao J."/>
            <person name="Guo H."/>
            <person name="Dou H."/>
            <person name="Li T."/>
            <person name="Mu C."/>
            <person name="Jiang W."/>
            <person name="Fu Q."/>
            <person name="Fu X."/>
            <person name="Miao Y."/>
            <person name="Liu J."/>
            <person name="Yu Q."/>
            <person name="Li R."/>
            <person name="Liao H."/>
            <person name="Li X."/>
            <person name="Kong Y."/>
            <person name="Jiang Z."/>
            <person name="Chourrout D."/>
            <person name="Li R."/>
            <person name="Bao Z."/>
        </authorList>
    </citation>
    <scope>NUCLEOTIDE SEQUENCE [LARGE SCALE GENOMIC DNA]</scope>
    <source>
        <strain evidence="9 10">PY_sf001</strain>
    </source>
</reference>
<evidence type="ECO:0000256" key="6">
    <source>
        <dbReference type="PROSITE-ProRule" id="PRU00104"/>
    </source>
</evidence>
<dbReference type="InterPro" id="IPR035983">
    <property type="entry name" value="Hect_E3_ubiquitin_ligase"/>
</dbReference>
<dbReference type="GO" id="GO:0005737">
    <property type="term" value="C:cytoplasm"/>
    <property type="evidence" value="ECO:0007669"/>
    <property type="project" value="UniProtKB-SubCell"/>
</dbReference>
<keyword evidence="10" id="KW-1185">Reference proteome</keyword>
<gene>
    <name evidence="9" type="ORF">KP79_PYT05469</name>
</gene>
<dbReference type="GO" id="GO:0061630">
    <property type="term" value="F:ubiquitin protein ligase activity"/>
    <property type="evidence" value="ECO:0007669"/>
    <property type="project" value="TreeGrafter"/>
</dbReference>
<feature type="repeat" description="RCC1" evidence="7">
    <location>
        <begin position="3"/>
        <end position="58"/>
    </location>
</feature>
<dbReference type="PANTHER" id="PTHR45622">
    <property type="entry name" value="UBIQUITIN-PROTEIN LIGASE E3A-RELATED"/>
    <property type="match status" value="1"/>
</dbReference>
<dbReference type="Pfam" id="PF00632">
    <property type="entry name" value="HECT"/>
    <property type="match status" value="1"/>
</dbReference>
<dbReference type="PROSITE" id="PS50012">
    <property type="entry name" value="RCC1_3"/>
    <property type="match status" value="7"/>
</dbReference>
<feature type="repeat" description="RCC1" evidence="7">
    <location>
        <begin position="163"/>
        <end position="215"/>
    </location>
</feature>
<dbReference type="Pfam" id="PF25390">
    <property type="entry name" value="WD40_RLD"/>
    <property type="match status" value="1"/>
</dbReference>
<dbReference type="OrthoDB" id="8068875at2759"/>
<sequence>MQQKVLGWGSSQHGQLAVGASDEFVISTPKYIPLLSSEHFCMTKISCGEMHSLFVTSDGDILSCGNNDYGQLGRENSRSKPEKIVQLSKMIVTQVAAGSHHSLALTAAGEVFSWGDNSLGQLGRGQVDEAVQRIPKLLKALVLNTVIQIACGNCHCLALTDDGQVFSWGGNSHGQLGQGAKCSALDTPKSITCLRGIPIAKVVAGGFHSFVLTMSTAVFGWGKNCFGQLGLNDDSDQCHPMLCKSLRGQKVKHICCGEEHTAVLTQEGGVFTFGAGGYGQLGHNSTDNEILPKKVVELMGSKVTQIACGRRHTLSYVPNSGRVYAFGLGGSGQLGVGVPGNKTTPFLVQGAFLSAEGKCSSDVMDHDQPLLVKELYAGGDHCFIIAAFPLSGVSPADQRLHDPTTQIARLTTEMITKISELEEDEKPLDFFDEVEKVFSTASCLNASFLLEPEHYGCSSKNPGLDMNLVRNSMHKLGMSKNTTVIQKVNKEIFISLLLSSLPPSPPDVEALRLYLILAEFHLFDQPKNYLTLIIPFGRCIMNLEKAGSKVLDIWWSKLKNSFFSKIVYIYKQVVIYVLNLKTTTSENETNIAVLKVALEVLKKLNVVNEQHGQLIAYHQFYVSELRERVDIERDYLSWLYQPRLGMFPMPTLSFCNYPFVFDGAAKSLLLQTDANMQMRTAYEEVHRRNIQSILMPMSIDPVSPCLVLHVSRTNIVGDTIAQIMMQGTADFKKPLKVMFAGEEAIDAGGLRKEFFLLLLREVLDPKYGMFKYYEDSRVYWFNPMTFESIDMFHMIGCLCGLAIYNSTIIQLDFPLALYKKLLKRSPNIEDLRDLMPTVSSGMEDLLSSEEEDIENTFCLTFEITMENFGDIQTMNLVPDGSEKVVTKDNRQEYVQAYIDFIFNQSVDKQFQAFNSGFHKVCGGKVLELFHPQELQAMVVGNEDYDFHELEKNTEYKGVYHRYHLTIKLFWEIFHDLSLELKKKFLLYLTGSDRIPILGMRSIKMIIQPMLGVENHLPVAHTCFNVLDLPTYSKKEVMLHKLQQAIEQTEGFGLV</sequence>
<dbReference type="PRINTS" id="PR00633">
    <property type="entry name" value="RCCNDNSATION"/>
</dbReference>
<dbReference type="FunFam" id="3.30.2410.10:FF:000003">
    <property type="entry name" value="probable E3 ubiquitin-protein ligase HERC4 isoform X1"/>
    <property type="match status" value="1"/>
</dbReference>
<dbReference type="SUPFAM" id="SSF56204">
    <property type="entry name" value="Hect, E3 ligase catalytic domain"/>
    <property type="match status" value="1"/>
</dbReference>
<dbReference type="FunFam" id="3.30.2160.10:FF:000004">
    <property type="entry name" value="probable E3 ubiquitin-protein ligase HERC4 isoform X1"/>
    <property type="match status" value="1"/>
</dbReference>
<dbReference type="Proteomes" id="UP000242188">
    <property type="component" value="Unassembled WGS sequence"/>
</dbReference>
<feature type="repeat" description="RCC1" evidence="7">
    <location>
        <begin position="59"/>
        <end position="108"/>
    </location>
</feature>
<feature type="repeat" description="RCC1" evidence="7">
    <location>
        <begin position="321"/>
        <end position="388"/>
    </location>
</feature>
<evidence type="ECO:0000256" key="4">
    <source>
        <dbReference type="ARBA" id="ARBA00022737"/>
    </source>
</evidence>
<dbReference type="GO" id="GO:0016567">
    <property type="term" value="P:protein ubiquitination"/>
    <property type="evidence" value="ECO:0007669"/>
    <property type="project" value="TreeGrafter"/>
</dbReference>
<evidence type="ECO:0000256" key="2">
    <source>
        <dbReference type="ARBA" id="ARBA00022490"/>
    </source>
</evidence>
<evidence type="ECO:0000259" key="8">
    <source>
        <dbReference type="PROSITE" id="PS50237"/>
    </source>
</evidence>
<evidence type="ECO:0000256" key="1">
    <source>
        <dbReference type="ARBA" id="ARBA00004496"/>
    </source>
</evidence>
<keyword evidence="3" id="KW-0808">Transferase</keyword>
<dbReference type="GO" id="GO:0006511">
    <property type="term" value="P:ubiquitin-dependent protein catabolic process"/>
    <property type="evidence" value="ECO:0007669"/>
    <property type="project" value="TreeGrafter"/>
</dbReference>
<dbReference type="SMART" id="SM00119">
    <property type="entry name" value="HECTc"/>
    <property type="match status" value="1"/>
</dbReference>
<dbReference type="EMBL" id="NEDP02005512">
    <property type="protein sequence ID" value="OWF39726.1"/>
    <property type="molecule type" value="Genomic_DNA"/>
</dbReference>
<comment type="subcellular location">
    <subcellularLocation>
        <location evidence="1">Cytoplasm</location>
    </subcellularLocation>
</comment>
<accession>A0A210PTF0</accession>
<name>A0A210PTF0_MIZYE</name>
<dbReference type="Gene3D" id="3.90.1750.10">
    <property type="entry name" value="Hect, E3 ligase catalytic domains"/>
    <property type="match status" value="1"/>
</dbReference>